<proteinExistence type="predicted"/>
<keyword evidence="2" id="KW-0687">Ribonucleoprotein</keyword>
<protein>
    <submittedName>
        <fullName evidence="2">30S ribosomal protein S15</fullName>
    </submittedName>
</protein>
<reference evidence="2" key="2">
    <citation type="journal article" date="2023" name="BMC Genomics">
        <title>Pest status, molecular evolution, and epigenetic factors derived from the genome assembly of Frankliniella fusca, a thysanopteran phytovirus vector.</title>
        <authorList>
            <person name="Catto M.A."/>
            <person name="Labadie P.E."/>
            <person name="Jacobson A.L."/>
            <person name="Kennedy G.G."/>
            <person name="Srinivasan R."/>
            <person name="Hunt B.G."/>
        </authorList>
    </citation>
    <scope>NUCLEOTIDE SEQUENCE</scope>
    <source>
        <strain evidence="2">PL_HMW_Pooled</strain>
    </source>
</reference>
<dbReference type="Proteomes" id="UP001219518">
    <property type="component" value="Unassembled WGS sequence"/>
</dbReference>
<name>A0AAE1LPH4_9NEOP</name>
<keyword evidence="2" id="KW-0689">Ribosomal protein</keyword>
<comment type="caution">
    <text evidence="2">The sequence shown here is derived from an EMBL/GenBank/DDBJ whole genome shotgun (WGS) entry which is preliminary data.</text>
</comment>
<dbReference type="EMBL" id="JAHWGI010001231">
    <property type="protein sequence ID" value="KAK3925552.1"/>
    <property type="molecule type" value="Genomic_DNA"/>
</dbReference>
<gene>
    <name evidence="2" type="ORF">KUF71_013801</name>
</gene>
<feature type="non-terminal residue" evidence="2">
    <location>
        <position position="205"/>
    </location>
</feature>
<reference evidence="2" key="1">
    <citation type="submission" date="2021-07" db="EMBL/GenBank/DDBJ databases">
        <authorList>
            <person name="Catto M.A."/>
            <person name="Jacobson A."/>
            <person name="Kennedy G."/>
            <person name="Labadie P."/>
            <person name="Hunt B.G."/>
            <person name="Srinivasan R."/>
        </authorList>
    </citation>
    <scope>NUCLEOTIDE SEQUENCE</scope>
    <source>
        <strain evidence="2">PL_HMW_Pooled</strain>
        <tissue evidence="2">Head</tissue>
    </source>
</reference>
<dbReference type="AlphaFoldDB" id="A0AAE1LPH4"/>
<sequence>MPWTWLYNRSKNTGKIANIVQNLQRHQKEKRARGGGSDNRKKGPKPVENIVLNETISDAELSKDAAFLRYVVDTDNARNDIEAKMKTTFKERRDLIESGKYNTHAILRAFPKLMSFKGSMIDFEFKLLKDGKEHNFLLNWREVSRKIAAAGRKNKKLESCFQFKDDALNAMYVLAKYLPRARRVYQWENEMNPDPIISDFIQVEP</sequence>
<keyword evidence="3" id="KW-1185">Reference proteome</keyword>
<organism evidence="2 3">
    <name type="scientific">Frankliniella fusca</name>
    <dbReference type="NCBI Taxonomy" id="407009"/>
    <lineage>
        <taxon>Eukaryota</taxon>
        <taxon>Metazoa</taxon>
        <taxon>Ecdysozoa</taxon>
        <taxon>Arthropoda</taxon>
        <taxon>Hexapoda</taxon>
        <taxon>Insecta</taxon>
        <taxon>Pterygota</taxon>
        <taxon>Neoptera</taxon>
        <taxon>Paraneoptera</taxon>
        <taxon>Thysanoptera</taxon>
        <taxon>Terebrantia</taxon>
        <taxon>Thripoidea</taxon>
        <taxon>Thripidae</taxon>
        <taxon>Frankliniella</taxon>
    </lineage>
</organism>
<dbReference type="GO" id="GO:0005840">
    <property type="term" value="C:ribosome"/>
    <property type="evidence" value="ECO:0007669"/>
    <property type="project" value="UniProtKB-KW"/>
</dbReference>
<feature type="region of interest" description="Disordered" evidence="1">
    <location>
        <begin position="24"/>
        <end position="48"/>
    </location>
</feature>
<evidence type="ECO:0000313" key="3">
    <source>
        <dbReference type="Proteomes" id="UP001219518"/>
    </source>
</evidence>
<accession>A0AAE1LPH4</accession>
<evidence type="ECO:0000256" key="1">
    <source>
        <dbReference type="SAM" id="MobiDB-lite"/>
    </source>
</evidence>
<evidence type="ECO:0000313" key="2">
    <source>
        <dbReference type="EMBL" id="KAK3925552.1"/>
    </source>
</evidence>